<dbReference type="Proteomes" id="UP001642540">
    <property type="component" value="Unassembled WGS sequence"/>
</dbReference>
<feature type="chain" id="PRO_5047517462" evidence="1">
    <location>
        <begin position="21"/>
        <end position="313"/>
    </location>
</feature>
<comment type="caution">
    <text evidence="2">The sequence shown here is derived from an EMBL/GenBank/DDBJ whole genome shotgun (WGS) entry which is preliminary data.</text>
</comment>
<reference evidence="2 3" key="1">
    <citation type="submission" date="2024-08" db="EMBL/GenBank/DDBJ databases">
        <authorList>
            <person name="Cucini C."/>
            <person name="Frati F."/>
        </authorList>
    </citation>
    <scope>NUCLEOTIDE SEQUENCE [LARGE SCALE GENOMIC DNA]</scope>
</reference>
<sequence length="313" mass="34576">MNKFVLAVVGLAFCSAVVIADAPAWSDLRGSFLILKDESFAQFPRTIDDAEAGGYTAVSSTPNDCSNGGLFNGIQYTKTNDYSVGLLYDIGGVIAGLQMLIPHNTVLNENSTLRYGDIPMYNNVTYNDVVYFILTTYFVNPSTICSRGRTETELEQDGTGSGVWIQNGTSAAASVQIPLSRPVATSKGWTENNCFPAMGYHNFYMLDQYSRTNCQLMQPIFGLYNADDELHGFGLITPGNIDNPRFEHPPDTAIKMILGSDKTPQCVIDLEQRIGITSLHVYFIPRPYLWTCSVTRTIGNYFQTARNWLSNIG</sequence>
<dbReference type="EMBL" id="CAXLJM020000004">
    <property type="protein sequence ID" value="CAL8069884.1"/>
    <property type="molecule type" value="Genomic_DNA"/>
</dbReference>
<keyword evidence="1" id="KW-0732">Signal</keyword>
<feature type="signal peptide" evidence="1">
    <location>
        <begin position="1"/>
        <end position="20"/>
    </location>
</feature>
<evidence type="ECO:0000313" key="2">
    <source>
        <dbReference type="EMBL" id="CAL8069884.1"/>
    </source>
</evidence>
<protein>
    <submittedName>
        <fullName evidence="2">Uncharacterized protein</fullName>
    </submittedName>
</protein>
<accession>A0ABP1PNB2</accession>
<organism evidence="2 3">
    <name type="scientific">Orchesella dallaii</name>
    <dbReference type="NCBI Taxonomy" id="48710"/>
    <lineage>
        <taxon>Eukaryota</taxon>
        <taxon>Metazoa</taxon>
        <taxon>Ecdysozoa</taxon>
        <taxon>Arthropoda</taxon>
        <taxon>Hexapoda</taxon>
        <taxon>Collembola</taxon>
        <taxon>Entomobryomorpha</taxon>
        <taxon>Entomobryoidea</taxon>
        <taxon>Orchesellidae</taxon>
        <taxon>Orchesellinae</taxon>
        <taxon>Orchesella</taxon>
    </lineage>
</organism>
<proteinExistence type="predicted"/>
<name>A0ABP1PNB2_9HEXA</name>
<keyword evidence="3" id="KW-1185">Reference proteome</keyword>
<evidence type="ECO:0000313" key="3">
    <source>
        <dbReference type="Proteomes" id="UP001642540"/>
    </source>
</evidence>
<gene>
    <name evidence="2" type="ORF">ODALV1_LOCUS975</name>
</gene>
<evidence type="ECO:0000256" key="1">
    <source>
        <dbReference type="SAM" id="SignalP"/>
    </source>
</evidence>